<evidence type="ECO:0000313" key="1">
    <source>
        <dbReference type="EMBL" id="MFD2917968.1"/>
    </source>
</evidence>
<keyword evidence="2" id="KW-1185">Reference proteome</keyword>
<gene>
    <name evidence="1" type="ORF">ACFS29_20110</name>
</gene>
<dbReference type="EMBL" id="JBHUOS010000016">
    <property type="protein sequence ID" value="MFD2917968.1"/>
    <property type="molecule type" value="Genomic_DNA"/>
</dbReference>
<evidence type="ECO:0000313" key="2">
    <source>
        <dbReference type="Proteomes" id="UP001597548"/>
    </source>
</evidence>
<evidence type="ECO:0008006" key="3">
    <source>
        <dbReference type="Google" id="ProtNLM"/>
    </source>
</evidence>
<organism evidence="1 2">
    <name type="scientific">Psychroserpens luteus</name>
    <dbReference type="NCBI Taxonomy" id="1434066"/>
    <lineage>
        <taxon>Bacteria</taxon>
        <taxon>Pseudomonadati</taxon>
        <taxon>Bacteroidota</taxon>
        <taxon>Flavobacteriia</taxon>
        <taxon>Flavobacteriales</taxon>
        <taxon>Flavobacteriaceae</taxon>
        <taxon>Psychroserpens</taxon>
    </lineage>
</organism>
<sequence length="277" mass="32466">MKKLILILLVLSSCKNTNDYELALNEYIKEDLHFKQARINYQLEQFDIRSLEIPSDLNHKNKNKEAKILNKLCLRFENRVFNTKNLDTINKLLINLKTSILKQKFTYLKFVEKEVEELPIKLKSDLEKYNLLRKIKELNYRINGFDLNIYVSGMICGLGVNHSSVLATRINDNKVLINIYSEIAKGYSKDFDKNSLSIKKLQDHNNNEVNILGRNDDIIESYIVETKSDTLYLDAILKTNELTGLLVSENNSYIIIGEHKIFDTNHLDDYFDFYRKK</sequence>
<name>A0ABW5ZY57_9FLAO</name>
<dbReference type="RefSeq" id="WP_194506824.1">
    <property type="nucleotide sequence ID" value="NZ_JADILU010000002.1"/>
</dbReference>
<reference evidence="2" key="1">
    <citation type="journal article" date="2019" name="Int. J. Syst. Evol. Microbiol.">
        <title>The Global Catalogue of Microorganisms (GCM) 10K type strain sequencing project: providing services to taxonomists for standard genome sequencing and annotation.</title>
        <authorList>
            <consortium name="The Broad Institute Genomics Platform"/>
            <consortium name="The Broad Institute Genome Sequencing Center for Infectious Disease"/>
            <person name="Wu L."/>
            <person name="Ma J."/>
        </authorList>
    </citation>
    <scope>NUCLEOTIDE SEQUENCE [LARGE SCALE GENOMIC DNA]</scope>
    <source>
        <strain evidence="2">KCTC 32514</strain>
    </source>
</reference>
<comment type="caution">
    <text evidence="1">The sequence shown here is derived from an EMBL/GenBank/DDBJ whole genome shotgun (WGS) entry which is preliminary data.</text>
</comment>
<accession>A0ABW5ZY57</accession>
<protein>
    <recommendedName>
        <fullName evidence="3">Lipoprotein</fullName>
    </recommendedName>
</protein>
<proteinExistence type="predicted"/>
<dbReference type="Proteomes" id="UP001597548">
    <property type="component" value="Unassembled WGS sequence"/>
</dbReference>